<accession>A0A9D9DH60</accession>
<comment type="caution">
    <text evidence="3">The sequence shown here is derived from an EMBL/GenBank/DDBJ whole genome shotgun (WGS) entry which is preliminary data.</text>
</comment>
<reference evidence="3" key="2">
    <citation type="journal article" date="2021" name="PeerJ">
        <title>Extensive microbial diversity within the chicken gut microbiome revealed by metagenomics and culture.</title>
        <authorList>
            <person name="Gilroy R."/>
            <person name="Ravi A."/>
            <person name="Getino M."/>
            <person name="Pursley I."/>
            <person name="Horton D.L."/>
            <person name="Alikhan N.F."/>
            <person name="Baker D."/>
            <person name="Gharbi K."/>
            <person name="Hall N."/>
            <person name="Watson M."/>
            <person name="Adriaenssens E.M."/>
            <person name="Foster-Nyarko E."/>
            <person name="Jarju S."/>
            <person name="Secka A."/>
            <person name="Antonio M."/>
            <person name="Oren A."/>
            <person name="Chaudhuri R.R."/>
            <person name="La Ragione R."/>
            <person name="Hildebrand F."/>
            <person name="Pallen M.J."/>
        </authorList>
    </citation>
    <scope>NUCLEOTIDE SEQUENCE</scope>
    <source>
        <strain evidence="3">17113</strain>
    </source>
</reference>
<proteinExistence type="predicted"/>
<evidence type="ECO:0008006" key="5">
    <source>
        <dbReference type="Google" id="ProtNLM"/>
    </source>
</evidence>
<gene>
    <name evidence="3" type="ORF">IAC61_04995</name>
</gene>
<organism evidence="3 4">
    <name type="scientific">Candidatus Alloenteromonas pullistercoris</name>
    <dbReference type="NCBI Taxonomy" id="2840785"/>
    <lineage>
        <taxon>Bacteria</taxon>
        <taxon>Bacillati</taxon>
        <taxon>Bacillota</taxon>
        <taxon>Bacillota incertae sedis</taxon>
        <taxon>Candidatus Alloenteromonas</taxon>
    </lineage>
</organism>
<protein>
    <recommendedName>
        <fullName evidence="5">BIG2 domain-containing protein</fullName>
    </recommendedName>
</protein>
<evidence type="ECO:0000313" key="3">
    <source>
        <dbReference type="EMBL" id="MBO8426658.1"/>
    </source>
</evidence>
<evidence type="ECO:0000313" key="4">
    <source>
        <dbReference type="Proteomes" id="UP000823634"/>
    </source>
</evidence>
<evidence type="ECO:0000256" key="2">
    <source>
        <dbReference type="SAM" id="SignalP"/>
    </source>
</evidence>
<reference evidence="3" key="1">
    <citation type="submission" date="2020-10" db="EMBL/GenBank/DDBJ databases">
        <authorList>
            <person name="Gilroy R."/>
        </authorList>
    </citation>
    <scope>NUCLEOTIDE SEQUENCE</scope>
    <source>
        <strain evidence="3">17113</strain>
    </source>
</reference>
<sequence>MPKRSSLILAAIVAAMGLSGCDNAVPSSSPSSSEESSQSGSTSQESESSSEQSSESSSSESSSNESSSESSSSEEPVIPTGITLSFQESTLVVEGGKHILEVGKTYHLLASLTPEDADPSYVEYEVESGREGNISIDGDGTVHALSVWSAIKLTASIKGSDVKAEISVGVYSPSDIAALKLPALEENTREKEIESSISYSYKRETYDGETLDGTEVMDATVYADEIVETRDNDSTSTYNTYERHRRIIDNQLVDIQFDLDSKQPSEVEYKTIGEDISEQEAKEALSLIYYSGNYGLSGILFNDFLGNGELGSSEALAKRVYEDDGSTLRISAMWEEGTYFSSYYYNDLTISYSEDLSIDKIVYTVRSYDDDPFDENGNLTEGATPSDKDVYTIEVTYGSREQIENPLDLSPYYFTDFEISLEEETFNPGYNYKVKVSSTLPSTGSSIVDPIRISKVEDKVGEDVLTIGEDGLTFEANSVGTATITVSSKNVSKTIDVTVSEIAVESITINYDGLTSLFPGESSDTFYAEVGPYDVSDRTYTLSIIEGAEYGVLEKDSLFDGYYTLKVNEDAVPGEKIVVEAKSNGLGADGLPLTDTIEFTVASNLSDEQLTATLIANDWSYDDYGDVYTASFSEDGTGTFINLYDGEPWFTITFKWTLSDGEITLSDIVTDVDTYELNSISIDPAGAYVEVSC</sequence>
<dbReference type="Proteomes" id="UP000823634">
    <property type="component" value="Unassembled WGS sequence"/>
</dbReference>
<keyword evidence="2" id="KW-0732">Signal</keyword>
<name>A0A9D9DH60_9FIRM</name>
<feature type="region of interest" description="Disordered" evidence="1">
    <location>
        <begin position="20"/>
        <end position="78"/>
    </location>
</feature>
<feature type="compositionally biased region" description="Low complexity" evidence="1">
    <location>
        <begin position="27"/>
        <end position="75"/>
    </location>
</feature>
<dbReference type="EMBL" id="JADINA010000032">
    <property type="protein sequence ID" value="MBO8426658.1"/>
    <property type="molecule type" value="Genomic_DNA"/>
</dbReference>
<dbReference type="AlphaFoldDB" id="A0A9D9DH60"/>
<evidence type="ECO:0000256" key="1">
    <source>
        <dbReference type="SAM" id="MobiDB-lite"/>
    </source>
</evidence>
<feature type="chain" id="PRO_5039396559" description="BIG2 domain-containing protein" evidence="2">
    <location>
        <begin position="25"/>
        <end position="693"/>
    </location>
</feature>
<dbReference type="PROSITE" id="PS51257">
    <property type="entry name" value="PROKAR_LIPOPROTEIN"/>
    <property type="match status" value="1"/>
</dbReference>
<feature type="signal peptide" evidence="2">
    <location>
        <begin position="1"/>
        <end position="24"/>
    </location>
</feature>